<accession>A0ABV6Z5T2</accession>
<dbReference type="InterPro" id="IPR011990">
    <property type="entry name" value="TPR-like_helical_dom_sf"/>
</dbReference>
<dbReference type="PANTHER" id="PTHR45586">
    <property type="entry name" value="TPR REPEAT-CONTAINING PROTEIN PA4667"/>
    <property type="match status" value="1"/>
</dbReference>
<dbReference type="Pfam" id="PF13174">
    <property type="entry name" value="TPR_6"/>
    <property type="match status" value="1"/>
</dbReference>
<evidence type="ECO:0000256" key="3">
    <source>
        <dbReference type="PROSITE-ProRule" id="PRU00339"/>
    </source>
</evidence>
<protein>
    <submittedName>
        <fullName evidence="5">Tetratricopeptide repeat protein</fullName>
    </submittedName>
</protein>
<reference evidence="5 6" key="1">
    <citation type="submission" date="2024-09" db="EMBL/GenBank/DDBJ databases">
        <title>Laminarin stimulates single cell rates of sulfate reduction while oxygen inhibits transcriptomic activity in coastal marine sediment.</title>
        <authorList>
            <person name="Lindsay M."/>
            <person name="Orcutt B."/>
            <person name="Emerson D."/>
            <person name="Stepanauskas R."/>
            <person name="D'Angelo T."/>
        </authorList>
    </citation>
    <scope>NUCLEOTIDE SEQUENCE [LARGE SCALE GENOMIC DNA]</scope>
    <source>
        <strain evidence="5">SAG AM-311-K15</strain>
    </source>
</reference>
<dbReference type="InterPro" id="IPR051012">
    <property type="entry name" value="CellSynth/LPSAsmb/PSIAsmb"/>
</dbReference>
<evidence type="ECO:0000256" key="1">
    <source>
        <dbReference type="ARBA" id="ARBA00022737"/>
    </source>
</evidence>
<keyword evidence="2 3" id="KW-0802">TPR repeat</keyword>
<proteinExistence type="predicted"/>
<comment type="caution">
    <text evidence="5">The sequence shown here is derived from an EMBL/GenBank/DDBJ whole genome shotgun (WGS) entry which is preliminary data.</text>
</comment>
<name>A0ABV6Z5T2_UNCC1</name>
<dbReference type="Proteomes" id="UP001594351">
    <property type="component" value="Unassembled WGS sequence"/>
</dbReference>
<evidence type="ECO:0000313" key="6">
    <source>
        <dbReference type="Proteomes" id="UP001594351"/>
    </source>
</evidence>
<dbReference type="PROSITE" id="PS50005">
    <property type="entry name" value="TPR"/>
    <property type="match status" value="1"/>
</dbReference>
<sequence length="450" mass="52276">MEEQKPIDRLRKRIEKYKEAGQWDQAASEYENLLTFYPNDAELHKQTGDAYLKDHQDMTALKFYLIAAQNFEDDQELDKAIALLKKILKIKPALHDVKVRIADLYARQEKVSDAMDHYEDTITSFTELGSKHEMLAVYKKIVEMKPDNLIMHRKLADQYVEHNLLAQAIVEYRSLLKKVKKIGLHTEIVNILSKIIELEPSSFDESLELIQIYYKTAQFERALEEIQNLLTKNPDYTKAYRSIGDVLMEIGRPEEALTAYFKYLNGHPRDLDVLRTTIMLQVEFGQLKPALEDAKILIDQYLAQEDITAAREILILFKDEPCPDISYQELYVKLLCTLELEESFSLEIQKLIELFLQNDELERIDKIQTLLSEQKPMATLKQFLKSGPVKLRKHEEHDLIDELAHLSVAAADDGAKLTKEQKIQKFKDAEIDRSDDDHDVIDELPPRQGE</sequence>
<feature type="region of interest" description="Disordered" evidence="4">
    <location>
        <begin position="428"/>
        <end position="450"/>
    </location>
</feature>
<dbReference type="EMBL" id="JBHPBY010000599">
    <property type="protein sequence ID" value="MFC1853770.1"/>
    <property type="molecule type" value="Genomic_DNA"/>
</dbReference>
<evidence type="ECO:0000256" key="2">
    <source>
        <dbReference type="ARBA" id="ARBA00022803"/>
    </source>
</evidence>
<dbReference type="SMART" id="SM00028">
    <property type="entry name" value="TPR"/>
    <property type="match status" value="5"/>
</dbReference>
<keyword evidence="6" id="KW-1185">Reference proteome</keyword>
<dbReference type="Pfam" id="PF13432">
    <property type="entry name" value="TPR_16"/>
    <property type="match status" value="1"/>
</dbReference>
<dbReference type="SUPFAM" id="SSF48452">
    <property type="entry name" value="TPR-like"/>
    <property type="match status" value="2"/>
</dbReference>
<evidence type="ECO:0000256" key="4">
    <source>
        <dbReference type="SAM" id="MobiDB-lite"/>
    </source>
</evidence>
<feature type="repeat" description="TPR" evidence="3">
    <location>
        <begin position="237"/>
        <end position="270"/>
    </location>
</feature>
<dbReference type="InterPro" id="IPR019734">
    <property type="entry name" value="TPR_rpt"/>
</dbReference>
<organism evidence="5 6">
    <name type="scientific">candidate division CSSED10-310 bacterium</name>
    <dbReference type="NCBI Taxonomy" id="2855610"/>
    <lineage>
        <taxon>Bacteria</taxon>
        <taxon>Bacteria division CSSED10-310</taxon>
    </lineage>
</organism>
<dbReference type="PANTHER" id="PTHR45586:SF1">
    <property type="entry name" value="LIPOPOLYSACCHARIDE ASSEMBLY PROTEIN B"/>
    <property type="match status" value="1"/>
</dbReference>
<gene>
    <name evidence="5" type="ORF">ACFL27_26600</name>
</gene>
<dbReference type="Gene3D" id="1.25.40.10">
    <property type="entry name" value="Tetratricopeptide repeat domain"/>
    <property type="match status" value="2"/>
</dbReference>
<evidence type="ECO:0000313" key="5">
    <source>
        <dbReference type="EMBL" id="MFC1853770.1"/>
    </source>
</evidence>
<keyword evidence="1" id="KW-0677">Repeat</keyword>